<dbReference type="AlphaFoldDB" id="A0A0F7SBN4"/>
<sequence length="35" mass="3842">MELVHRQVDDSTALAGQHLGIATIKINRYPRAAVP</sequence>
<reference evidence="2" key="1">
    <citation type="submission" date="2014-06" db="EMBL/GenBank/DDBJ databases">
        <authorList>
            <person name="Berkman P.J."/>
        </authorList>
    </citation>
    <scope>NUCLEOTIDE SEQUENCE [LARGE SCALE GENOMIC DNA]</scope>
</reference>
<protein>
    <submittedName>
        <fullName evidence="1">Uncharacterized protein</fullName>
    </submittedName>
</protein>
<dbReference type="EMBL" id="CCFA01003140">
    <property type="protein sequence ID" value="CDW98345.1"/>
    <property type="molecule type" value="Genomic_DNA"/>
</dbReference>
<evidence type="ECO:0000313" key="2">
    <source>
        <dbReference type="Proteomes" id="UP000242770"/>
    </source>
</evidence>
<name>A0A0F7SBN4_9BASI</name>
<gene>
    <name evidence="1" type="primary">SSCI52670.1</name>
</gene>
<dbReference type="Proteomes" id="UP000242770">
    <property type="component" value="Unassembled WGS sequence"/>
</dbReference>
<accession>A0A0F7SBN4</accession>
<keyword evidence="2" id="KW-1185">Reference proteome</keyword>
<proteinExistence type="predicted"/>
<organism evidence="1 2">
    <name type="scientific">Sporisorium scitamineum</name>
    <dbReference type="NCBI Taxonomy" id="49012"/>
    <lineage>
        <taxon>Eukaryota</taxon>
        <taxon>Fungi</taxon>
        <taxon>Dikarya</taxon>
        <taxon>Basidiomycota</taxon>
        <taxon>Ustilaginomycotina</taxon>
        <taxon>Ustilaginomycetes</taxon>
        <taxon>Ustilaginales</taxon>
        <taxon>Ustilaginaceae</taxon>
        <taxon>Sporisorium</taxon>
    </lineage>
</organism>
<evidence type="ECO:0000313" key="1">
    <source>
        <dbReference type="EMBL" id="CDW98345.1"/>
    </source>
</evidence>